<proteinExistence type="predicted"/>
<dbReference type="STRING" id="77635.BISU_2050"/>
<feature type="compositionally biased region" description="Polar residues" evidence="1">
    <location>
        <begin position="1"/>
        <end position="20"/>
    </location>
</feature>
<dbReference type="OrthoDB" id="3237716at2"/>
<feature type="compositionally biased region" description="Basic and acidic residues" evidence="1">
    <location>
        <begin position="22"/>
        <end position="36"/>
    </location>
</feature>
<name>A0A087DTJ8_9BIFI</name>
<evidence type="ECO:0000256" key="1">
    <source>
        <dbReference type="SAM" id="MobiDB-lite"/>
    </source>
</evidence>
<evidence type="ECO:0000313" key="3">
    <source>
        <dbReference type="Proteomes" id="UP000029055"/>
    </source>
</evidence>
<keyword evidence="3" id="KW-1185">Reference proteome</keyword>
<evidence type="ECO:0000313" key="2">
    <source>
        <dbReference type="EMBL" id="KFI98848.1"/>
    </source>
</evidence>
<dbReference type="GeneID" id="78126912"/>
<dbReference type="Proteomes" id="UP000029055">
    <property type="component" value="Unassembled WGS sequence"/>
</dbReference>
<reference evidence="2 3" key="1">
    <citation type="submission" date="2014-03" db="EMBL/GenBank/DDBJ databases">
        <title>Genomics of Bifidobacteria.</title>
        <authorList>
            <person name="Ventura M."/>
            <person name="Milani C."/>
            <person name="Lugli G.A."/>
        </authorList>
    </citation>
    <scope>NUCLEOTIDE SEQUENCE [LARGE SCALE GENOMIC DNA]</scope>
    <source>
        <strain evidence="2 3">LMG 11597</strain>
    </source>
</reference>
<protein>
    <submittedName>
        <fullName evidence="2">Uncharacterized protein</fullName>
    </submittedName>
</protein>
<accession>A0A087DTJ8</accession>
<sequence length="78" mass="9047">MKGKTSSMMQPPSRKPSSVNEIFRDDSKEKKEEEKRVTVGFGVTLSTRKKLKQYALDHDTKMKDIAEDALLEYMENHQ</sequence>
<dbReference type="Gene3D" id="1.10.1220.10">
    <property type="entry name" value="Met repressor-like"/>
    <property type="match status" value="1"/>
</dbReference>
<organism evidence="2 3">
    <name type="scientific">Bifidobacterium subtile</name>
    <dbReference type="NCBI Taxonomy" id="77635"/>
    <lineage>
        <taxon>Bacteria</taxon>
        <taxon>Bacillati</taxon>
        <taxon>Actinomycetota</taxon>
        <taxon>Actinomycetes</taxon>
        <taxon>Bifidobacteriales</taxon>
        <taxon>Bifidobacteriaceae</taxon>
        <taxon>Bifidobacterium</taxon>
    </lineage>
</organism>
<dbReference type="EMBL" id="JGZR01000016">
    <property type="protein sequence ID" value="KFI98848.1"/>
    <property type="molecule type" value="Genomic_DNA"/>
</dbReference>
<dbReference type="RefSeq" id="WP_024463920.1">
    <property type="nucleotide sequence ID" value="NZ_JAZHTW010000004.1"/>
</dbReference>
<dbReference type="SUPFAM" id="SSF47598">
    <property type="entry name" value="Ribbon-helix-helix"/>
    <property type="match status" value="1"/>
</dbReference>
<comment type="caution">
    <text evidence="2">The sequence shown here is derived from an EMBL/GenBank/DDBJ whole genome shotgun (WGS) entry which is preliminary data.</text>
</comment>
<dbReference type="InterPro" id="IPR013321">
    <property type="entry name" value="Arc_rbn_hlx_hlx"/>
</dbReference>
<feature type="region of interest" description="Disordered" evidence="1">
    <location>
        <begin position="1"/>
        <end position="36"/>
    </location>
</feature>
<dbReference type="GO" id="GO:0006355">
    <property type="term" value="P:regulation of DNA-templated transcription"/>
    <property type="evidence" value="ECO:0007669"/>
    <property type="project" value="InterPro"/>
</dbReference>
<dbReference type="InterPro" id="IPR010985">
    <property type="entry name" value="Ribbon_hlx_hlx"/>
</dbReference>
<gene>
    <name evidence="2" type="ORF">BISU_2050</name>
</gene>
<dbReference type="AlphaFoldDB" id="A0A087DTJ8"/>